<dbReference type="Pfam" id="PF01757">
    <property type="entry name" value="Acyl_transf_3"/>
    <property type="match status" value="1"/>
</dbReference>
<dbReference type="PANTHER" id="PTHR40074">
    <property type="entry name" value="O-ACETYLTRANSFERASE WECH"/>
    <property type="match status" value="1"/>
</dbReference>
<dbReference type="GO" id="GO:0009246">
    <property type="term" value="P:enterobacterial common antigen biosynthetic process"/>
    <property type="evidence" value="ECO:0007669"/>
    <property type="project" value="TreeGrafter"/>
</dbReference>
<evidence type="ECO:0000256" key="7">
    <source>
        <dbReference type="SAM" id="Phobius"/>
    </source>
</evidence>
<accession>A0A1X7IXY3</accession>
<evidence type="ECO:0000256" key="5">
    <source>
        <dbReference type="ARBA" id="ARBA00022989"/>
    </source>
</evidence>
<proteinExistence type="inferred from homology"/>
<feature type="transmembrane region" description="Helical" evidence="7">
    <location>
        <begin position="6"/>
        <end position="23"/>
    </location>
</feature>
<feature type="transmembrane region" description="Helical" evidence="7">
    <location>
        <begin position="207"/>
        <end position="229"/>
    </location>
</feature>
<feature type="transmembrane region" description="Helical" evidence="7">
    <location>
        <begin position="272"/>
        <end position="289"/>
    </location>
</feature>
<feature type="transmembrane region" description="Helical" evidence="7">
    <location>
        <begin position="296"/>
        <end position="321"/>
    </location>
</feature>
<feature type="transmembrane region" description="Helical" evidence="7">
    <location>
        <begin position="333"/>
        <end position="353"/>
    </location>
</feature>
<comment type="subcellular location">
    <subcellularLocation>
        <location evidence="1">Cell membrane</location>
        <topology evidence="1">Multi-pass membrane protein</topology>
    </subcellularLocation>
</comment>
<reference evidence="10" key="1">
    <citation type="submission" date="2017-04" db="EMBL/GenBank/DDBJ databases">
        <authorList>
            <person name="Varghese N."/>
            <person name="Submissions S."/>
        </authorList>
    </citation>
    <scope>NUCLEOTIDE SEQUENCE [LARGE SCALE GENOMIC DNA]</scope>
    <source>
        <strain evidence="10">DSM 19835</strain>
    </source>
</reference>
<evidence type="ECO:0000256" key="2">
    <source>
        <dbReference type="ARBA" id="ARBA00007400"/>
    </source>
</evidence>
<feature type="transmembrane region" description="Helical" evidence="7">
    <location>
        <begin position="57"/>
        <end position="77"/>
    </location>
</feature>
<feature type="transmembrane region" description="Helical" evidence="7">
    <location>
        <begin position="98"/>
        <end position="116"/>
    </location>
</feature>
<dbReference type="AlphaFoldDB" id="A0A1X7IXY3"/>
<evidence type="ECO:0000313" key="10">
    <source>
        <dbReference type="Proteomes" id="UP000193420"/>
    </source>
</evidence>
<dbReference type="GO" id="GO:0016413">
    <property type="term" value="F:O-acetyltransferase activity"/>
    <property type="evidence" value="ECO:0007669"/>
    <property type="project" value="TreeGrafter"/>
</dbReference>
<dbReference type="PANTHER" id="PTHR40074:SF2">
    <property type="entry name" value="O-ACETYLTRANSFERASE WECH"/>
    <property type="match status" value="1"/>
</dbReference>
<dbReference type="GO" id="GO:0005886">
    <property type="term" value="C:plasma membrane"/>
    <property type="evidence" value="ECO:0007669"/>
    <property type="project" value="UniProtKB-SubCell"/>
</dbReference>
<evidence type="ECO:0000313" key="9">
    <source>
        <dbReference type="EMBL" id="SMG20125.1"/>
    </source>
</evidence>
<evidence type="ECO:0000256" key="3">
    <source>
        <dbReference type="ARBA" id="ARBA00022475"/>
    </source>
</evidence>
<comment type="similarity">
    <text evidence="2">Belongs to the acyltransferase 3 family.</text>
</comment>
<evidence type="ECO:0000256" key="6">
    <source>
        <dbReference type="ARBA" id="ARBA00023136"/>
    </source>
</evidence>
<keyword evidence="5 7" id="KW-1133">Transmembrane helix</keyword>
<feature type="transmembrane region" description="Helical" evidence="7">
    <location>
        <begin position="32"/>
        <end position="51"/>
    </location>
</feature>
<keyword evidence="9" id="KW-0378">Hydrolase</keyword>
<evidence type="ECO:0000256" key="4">
    <source>
        <dbReference type="ARBA" id="ARBA00022692"/>
    </source>
</evidence>
<keyword evidence="6 7" id="KW-0472">Membrane</keyword>
<evidence type="ECO:0000259" key="8">
    <source>
        <dbReference type="Pfam" id="PF01757"/>
    </source>
</evidence>
<keyword evidence="3" id="KW-1003">Cell membrane</keyword>
<dbReference type="GO" id="GO:0016787">
    <property type="term" value="F:hydrolase activity"/>
    <property type="evidence" value="ECO:0007669"/>
    <property type="project" value="UniProtKB-KW"/>
</dbReference>
<dbReference type="Proteomes" id="UP000193420">
    <property type="component" value="Unassembled WGS sequence"/>
</dbReference>
<dbReference type="STRING" id="188872.SAMN03080602_01282"/>
<keyword evidence="9" id="KW-0012">Acyltransferase</keyword>
<evidence type="ECO:0000256" key="1">
    <source>
        <dbReference type="ARBA" id="ARBA00004651"/>
    </source>
</evidence>
<feature type="domain" description="Acyltransferase 3" evidence="8">
    <location>
        <begin position="24"/>
        <end position="351"/>
    </location>
</feature>
<dbReference type="InterPro" id="IPR002656">
    <property type="entry name" value="Acyl_transf_3_dom"/>
</dbReference>
<feature type="transmembrane region" description="Helical" evidence="7">
    <location>
        <begin position="177"/>
        <end position="195"/>
    </location>
</feature>
<dbReference type="EMBL" id="FXAO01000002">
    <property type="protein sequence ID" value="SMG20125.1"/>
    <property type="molecule type" value="Genomic_DNA"/>
</dbReference>
<dbReference type="RefSeq" id="WP_317045114.1">
    <property type="nucleotide sequence ID" value="NZ_FXAO01000002.1"/>
</dbReference>
<keyword evidence="4 7" id="KW-0812">Transmembrane</keyword>
<protein>
    <submittedName>
        <fullName evidence="9">Peptidoglycan/LPS O-acetylase OafA/YrhL, contains acyltransferase and SGNH-hydrolase domains</fullName>
    </submittedName>
</protein>
<keyword evidence="9" id="KW-0808">Transferase</keyword>
<feature type="transmembrane region" description="Helical" evidence="7">
    <location>
        <begin position="236"/>
        <end position="252"/>
    </location>
</feature>
<keyword evidence="10" id="KW-1185">Reference proteome</keyword>
<name>A0A1X7IXY3_9FLAO</name>
<organism evidence="9 10">
    <name type="scientific">Arenibacter troitsensis</name>
    <dbReference type="NCBI Taxonomy" id="188872"/>
    <lineage>
        <taxon>Bacteria</taxon>
        <taxon>Pseudomonadati</taxon>
        <taxon>Bacteroidota</taxon>
        <taxon>Flavobacteriia</taxon>
        <taxon>Flavobacteriales</taxon>
        <taxon>Flavobacteriaceae</taxon>
        <taxon>Arenibacter</taxon>
    </lineage>
</organism>
<feature type="transmembrane region" description="Helical" evidence="7">
    <location>
        <begin position="136"/>
        <end position="165"/>
    </location>
</feature>
<gene>
    <name evidence="9" type="ORF">SAMN03080602_01282</name>
</gene>
<sequence length="368" mass="42640">MLKYYWVLLHSNTCLIIFLKLYLNSINTYRGVAILLIVLAHCYSIAGIRIDTTLEKVFSNIISGSTIHFVFISGFLFHHIFYQKLKTNSFFLSKVKRLLIPYTFLSIVPILFKIYAEPDFWNAHLPLTGDGALHEYVIPGLMFYITGDHLVAYWYIPFALCLFLMYPLHIKFIETKLRNQVIIFGVCFMTAMLIHRPINNLAILQSVLYFTPAYLLGILCSMNKAFIYAKLQGKEFLFLTAAIVLAVVQALLGRHNNYQKLPFIYDGIDLILLQKSFLCIFFMVFLYKFEHSSNRLLMLLASTSFGIYFIHAYVLYALTLLKTEFEIKISYNWPIYFVISGIIVASSMLLALLMKKLFPKYAVYITGY</sequence>